<sequence>MADGRNLEKVKELAAYRVSEEMYVEEMDSRAMVLEHIKSGARIFLMSNEDENKVFYIGFRTPPDDSTGLPHILEHSVLEGSDKFPVKDPFVELVKGSLNTFLNAMTYPDKTVYPVASCNDKDFQNLMDVYLDGVLHPAIYREPKIFLQEGWHYELESPEDELTINGVVYNEMKGAFSSPESVLDRFTRNVLFPDTTYSNESGGDPAVIPQLTYEKFIAFHRNYYHPANSYIYLYGDMDMAQKLTWLDQEYLGHYDRKDCHADSAIATQQPFEQPVQREITYSVTEEEGTKDRTYLSISTVVGTDLEPVLYVAFQILEYTLINAPGATLKQALIDAGIGQDILGGYDCGILQPYFSVIAKNANPEQKGEFLAVVKGTLRRLADQGIDRKSLLAGLNLYEFRYREADYGSAPKGLMYGLWSLDSWLYGGKPTLHLEYQKTFDYLKKAVEEGYFEQLIHRYLLDNPHEAVITVRPRVNQTAEEDRNLAEKLKAYKESLGREELETLAARTRQLKEYQEEPSRQEDLEKIPMLQREDIEREGGRFSYEIKVEDGVTVIHSNLFTSGIGYLKVLFDTSRVPVEDLPYVGLLKAVLGYVDTEHYSYGDLTSEIYLNSGGVSFAVSSYPDTAHPGQFTGAFVASAKVLYHKLDFAFSILSEILTRSKLDDEKRLGEILDETRSRARMKMEDAFHGAAVGRASSYFSASAAFNDITGGIGYYQFLEDVSRGFAEDVSYRGQLIARLKDVCSRLFTSDNLLVAYTADAEGYSRLPAELKIFQSVLGQGDGKAYEFEFSPDNRGEGFKTASQVNYVARCGSFAGKDAGGRKLEYTGALRVLKVIMNYEYLWMNLRVKGGAYGCMSSFSRTGDGCLVSYRDPNLEATNQVYEGIPDYLRNFSIDERDMTKYVIGTMSDVDAPLTPSLKGSRNLSAYLSGVTDEMVQKEREQILDVTQEDIKALADIVQAVLDTKALCVIGNDEQIRVQKGMFGEVKNLYH</sequence>
<dbReference type="SMART" id="SM01264">
    <property type="entry name" value="M16C_associated"/>
    <property type="match status" value="1"/>
</dbReference>
<evidence type="ECO:0000313" key="3">
    <source>
        <dbReference type="Proteomes" id="UP000013085"/>
    </source>
</evidence>
<dbReference type="PANTHER" id="PTHR43016">
    <property type="entry name" value="PRESEQUENCE PROTEASE"/>
    <property type="match status" value="1"/>
</dbReference>
<dbReference type="InterPro" id="IPR055130">
    <property type="entry name" value="PreP_C"/>
</dbReference>
<name>A0A0E2HUY5_9FIRM</name>
<dbReference type="InterPro" id="IPR011765">
    <property type="entry name" value="Pept_M16_N"/>
</dbReference>
<proteinExistence type="predicted"/>
<dbReference type="PANTHER" id="PTHR43016:SF13">
    <property type="entry name" value="PRESEQUENCE PROTEASE, MITOCHONDRIAL"/>
    <property type="match status" value="1"/>
</dbReference>
<dbReference type="InterPro" id="IPR007863">
    <property type="entry name" value="Peptidase_M16_C"/>
</dbReference>
<dbReference type="InterPro" id="IPR011249">
    <property type="entry name" value="Metalloenz_LuxS/M16"/>
</dbReference>
<dbReference type="Pfam" id="PF00675">
    <property type="entry name" value="Peptidase_M16"/>
    <property type="match status" value="1"/>
</dbReference>
<dbReference type="GO" id="GO:0004222">
    <property type="term" value="F:metalloendopeptidase activity"/>
    <property type="evidence" value="ECO:0007669"/>
    <property type="project" value="TreeGrafter"/>
</dbReference>
<dbReference type="Proteomes" id="UP000013085">
    <property type="component" value="Unassembled WGS sequence"/>
</dbReference>
<dbReference type="AlphaFoldDB" id="A0A0E2HUY5"/>
<dbReference type="GO" id="GO:0016485">
    <property type="term" value="P:protein processing"/>
    <property type="evidence" value="ECO:0007669"/>
    <property type="project" value="TreeGrafter"/>
</dbReference>
<dbReference type="RefSeq" id="WP_002593286.1">
    <property type="nucleotide sequence ID" value="NZ_KB850976.1"/>
</dbReference>
<evidence type="ECO:0000259" key="1">
    <source>
        <dbReference type="SMART" id="SM01264"/>
    </source>
</evidence>
<dbReference type="FunFam" id="3.30.830.10:FF:000034">
    <property type="entry name" value="presequence protease 1, chloroplastic/mitochondrial"/>
    <property type="match status" value="1"/>
</dbReference>
<evidence type="ECO:0000313" key="2">
    <source>
        <dbReference type="EMBL" id="ENZ19967.1"/>
    </source>
</evidence>
<accession>A0A0E2HUY5</accession>
<dbReference type="InterPro" id="IPR013578">
    <property type="entry name" value="Peptidase_M16C_assoc"/>
</dbReference>
<dbReference type="Pfam" id="PF22516">
    <property type="entry name" value="PreP_C"/>
    <property type="match status" value="1"/>
</dbReference>
<dbReference type="Pfam" id="PF05193">
    <property type="entry name" value="Peptidase_M16_C"/>
    <property type="match status" value="1"/>
</dbReference>
<organism evidence="2 3">
    <name type="scientific">[Clostridium] clostridioforme 90A8</name>
    <dbReference type="NCBI Taxonomy" id="999408"/>
    <lineage>
        <taxon>Bacteria</taxon>
        <taxon>Bacillati</taxon>
        <taxon>Bacillota</taxon>
        <taxon>Clostridia</taxon>
        <taxon>Lachnospirales</taxon>
        <taxon>Lachnospiraceae</taxon>
        <taxon>Enterocloster</taxon>
    </lineage>
</organism>
<gene>
    <name evidence="2" type="ORF">HMPREF1090_00388</name>
</gene>
<dbReference type="PATRIC" id="fig|999408.3.peg.426"/>
<protein>
    <submittedName>
        <fullName evidence="2">Peptidase</fullName>
    </submittedName>
</protein>
<comment type="caution">
    <text evidence="2">The sequence shown here is derived from an EMBL/GenBank/DDBJ whole genome shotgun (WGS) entry which is preliminary data.</text>
</comment>
<dbReference type="EMBL" id="AGYR01000002">
    <property type="protein sequence ID" value="ENZ19967.1"/>
    <property type="molecule type" value="Genomic_DNA"/>
</dbReference>
<dbReference type="Gene3D" id="3.30.830.10">
    <property type="entry name" value="Metalloenzyme, LuxS/M16 peptidase-like"/>
    <property type="match status" value="4"/>
</dbReference>
<dbReference type="GO" id="GO:0046872">
    <property type="term" value="F:metal ion binding"/>
    <property type="evidence" value="ECO:0007669"/>
    <property type="project" value="InterPro"/>
</dbReference>
<reference evidence="2 3" key="1">
    <citation type="submission" date="2013-01" db="EMBL/GenBank/DDBJ databases">
        <title>The Genome Sequence of Clostridium clostridioforme 90A8.</title>
        <authorList>
            <consortium name="The Broad Institute Genome Sequencing Platform"/>
            <person name="Earl A."/>
            <person name="Ward D."/>
            <person name="Feldgarden M."/>
            <person name="Gevers D."/>
            <person name="Courvalin P."/>
            <person name="Lambert T."/>
            <person name="Walker B."/>
            <person name="Young S.K."/>
            <person name="Zeng Q."/>
            <person name="Gargeya S."/>
            <person name="Fitzgerald M."/>
            <person name="Haas B."/>
            <person name="Abouelleil A."/>
            <person name="Alvarado L."/>
            <person name="Arachchi H.M."/>
            <person name="Berlin A.M."/>
            <person name="Chapman S.B."/>
            <person name="Dewar J."/>
            <person name="Goldberg J."/>
            <person name="Griggs A."/>
            <person name="Gujja S."/>
            <person name="Hansen M."/>
            <person name="Howarth C."/>
            <person name="Imamovic A."/>
            <person name="Larimer J."/>
            <person name="McCowan C."/>
            <person name="Murphy C."/>
            <person name="Neiman D."/>
            <person name="Pearson M."/>
            <person name="Priest M."/>
            <person name="Roberts A."/>
            <person name="Saif S."/>
            <person name="Shea T."/>
            <person name="Sisk P."/>
            <person name="Sykes S."/>
            <person name="Wortman J."/>
            <person name="Nusbaum C."/>
            <person name="Birren B."/>
        </authorList>
    </citation>
    <scope>NUCLEOTIDE SEQUENCE [LARGE SCALE GENOMIC DNA]</scope>
    <source>
        <strain evidence="2 3">90A8</strain>
    </source>
</reference>
<dbReference type="SUPFAM" id="SSF63411">
    <property type="entry name" value="LuxS/MPP-like metallohydrolase"/>
    <property type="match status" value="4"/>
</dbReference>
<feature type="domain" description="Peptidase M16C associated" evidence="1">
    <location>
        <begin position="470"/>
        <end position="720"/>
    </location>
</feature>
<dbReference type="Pfam" id="PF08367">
    <property type="entry name" value="M16C_assoc"/>
    <property type="match status" value="1"/>
</dbReference>
<dbReference type="HOGENOM" id="CLU_009165_1_0_9"/>